<dbReference type="PROSITE" id="PS51257">
    <property type="entry name" value="PROKAR_LIPOPROTEIN"/>
    <property type="match status" value="1"/>
</dbReference>
<evidence type="ECO:0000313" key="2">
    <source>
        <dbReference type="Proteomes" id="UP001501742"/>
    </source>
</evidence>
<evidence type="ECO:0008006" key="3">
    <source>
        <dbReference type="Google" id="ProtNLM"/>
    </source>
</evidence>
<name>A0ABN1Z8I3_9MICO</name>
<gene>
    <name evidence="1" type="ORF">GCM10009627_02140</name>
</gene>
<dbReference type="Proteomes" id="UP001501742">
    <property type="component" value="Unassembled WGS sequence"/>
</dbReference>
<dbReference type="EMBL" id="BAAAJX010000002">
    <property type="protein sequence ID" value="GAA1491868.1"/>
    <property type="molecule type" value="Genomic_DNA"/>
</dbReference>
<comment type="caution">
    <text evidence="1">The sequence shown here is derived from an EMBL/GenBank/DDBJ whole genome shotgun (WGS) entry which is preliminary data.</text>
</comment>
<evidence type="ECO:0000313" key="1">
    <source>
        <dbReference type="EMBL" id="GAA1491868.1"/>
    </source>
</evidence>
<reference evidence="1 2" key="1">
    <citation type="journal article" date="2019" name="Int. J. Syst. Evol. Microbiol.">
        <title>The Global Catalogue of Microorganisms (GCM) 10K type strain sequencing project: providing services to taxonomists for standard genome sequencing and annotation.</title>
        <authorList>
            <consortium name="The Broad Institute Genomics Platform"/>
            <consortium name="The Broad Institute Genome Sequencing Center for Infectious Disease"/>
            <person name="Wu L."/>
            <person name="Ma J."/>
        </authorList>
    </citation>
    <scope>NUCLEOTIDE SEQUENCE [LARGE SCALE GENOMIC DNA]</scope>
    <source>
        <strain evidence="1 2">JCM 12140</strain>
    </source>
</reference>
<organism evidence="1 2">
    <name type="scientific">Curtobacterium herbarum</name>
    <dbReference type="NCBI Taxonomy" id="150122"/>
    <lineage>
        <taxon>Bacteria</taxon>
        <taxon>Bacillati</taxon>
        <taxon>Actinomycetota</taxon>
        <taxon>Actinomycetes</taxon>
        <taxon>Micrococcales</taxon>
        <taxon>Microbacteriaceae</taxon>
        <taxon>Curtobacterium</taxon>
    </lineage>
</organism>
<accession>A0ABN1Z8I3</accession>
<sequence>MRRREHGRVMAVIAGAAVVSIGLAGCTGGQQRRAASTSDARSLTATGPWADEFRDAVQHGVSSYEAAILRDGEITPAELADAHHHVRQCLGESGLDIAYATDGGFELESRDGKYPDDFFERSDPVLRACEERYDQYVTMLFEETRRNPQKQDEAAITVRCLQKAGLVGKDYSERKWRAEYDAGVFSFPEYDTAAKQCTLDPLGLWRTP</sequence>
<proteinExistence type="predicted"/>
<keyword evidence="2" id="KW-1185">Reference proteome</keyword>
<protein>
    <recommendedName>
        <fullName evidence="3">Lipoprotein</fullName>
    </recommendedName>
</protein>